<keyword evidence="2" id="KW-0489">Methyltransferase</keyword>
<dbReference type="InterPro" id="IPR029063">
    <property type="entry name" value="SAM-dependent_MTases_sf"/>
</dbReference>
<name>A0ABT0IQJ9_9HYPH</name>
<dbReference type="RefSeq" id="WP_248682815.1">
    <property type="nucleotide sequence ID" value="NZ_JALPRY010000010.1"/>
</dbReference>
<dbReference type="GO" id="GO:0032259">
    <property type="term" value="P:methylation"/>
    <property type="evidence" value="ECO:0007669"/>
    <property type="project" value="UniProtKB-KW"/>
</dbReference>
<protein>
    <submittedName>
        <fullName evidence="2">FkbM family methyltransferase</fullName>
    </submittedName>
</protein>
<evidence type="ECO:0000313" key="2">
    <source>
        <dbReference type="EMBL" id="MCK8780133.1"/>
    </source>
</evidence>
<dbReference type="Pfam" id="PF05050">
    <property type="entry name" value="Methyltransf_21"/>
    <property type="match status" value="1"/>
</dbReference>
<organism evidence="2 3">
    <name type="scientific">Neorhizobium turbinariae</name>
    <dbReference type="NCBI Taxonomy" id="2937795"/>
    <lineage>
        <taxon>Bacteria</taxon>
        <taxon>Pseudomonadati</taxon>
        <taxon>Pseudomonadota</taxon>
        <taxon>Alphaproteobacteria</taxon>
        <taxon>Hyphomicrobiales</taxon>
        <taxon>Rhizobiaceae</taxon>
        <taxon>Rhizobium/Agrobacterium group</taxon>
        <taxon>Neorhizobium</taxon>
    </lineage>
</organism>
<feature type="domain" description="Methyltransferase FkbM" evidence="1">
    <location>
        <begin position="36"/>
        <end position="186"/>
    </location>
</feature>
<keyword evidence="2" id="KW-0808">Transferase</keyword>
<dbReference type="InterPro" id="IPR006342">
    <property type="entry name" value="FkbM_mtfrase"/>
</dbReference>
<dbReference type="Gene3D" id="3.40.50.150">
    <property type="entry name" value="Vaccinia Virus protein VP39"/>
    <property type="match status" value="1"/>
</dbReference>
<dbReference type="SUPFAM" id="SSF53335">
    <property type="entry name" value="S-adenosyl-L-methionine-dependent methyltransferases"/>
    <property type="match status" value="1"/>
</dbReference>
<sequence length="204" mass="22951">MAKTFVQIGAGAGDRDPRANFRDGFSEFVKGLPQTDVANVVLVEPNPVNITKLQECWVDYPQAAIFQMGVVPDNVSDTSLTFYWAPEDGPHFQVFSCSLEHVKKHYPQSDLKSLSVKVMTLSEFLKTTLGNRPVEYLALDIEGLDAEIILNTDWTQLNVKNISFEILHLHDRKPAVLQHLVDCGYREAGLGFDTHGWDLLYSRV</sequence>
<evidence type="ECO:0000259" key="1">
    <source>
        <dbReference type="Pfam" id="PF05050"/>
    </source>
</evidence>
<comment type="caution">
    <text evidence="2">The sequence shown here is derived from an EMBL/GenBank/DDBJ whole genome shotgun (WGS) entry which is preliminary data.</text>
</comment>
<dbReference type="EMBL" id="JALPRY010000010">
    <property type="protein sequence ID" value="MCK8780133.1"/>
    <property type="molecule type" value="Genomic_DNA"/>
</dbReference>
<reference evidence="2 3" key="1">
    <citation type="submission" date="2022-04" db="EMBL/GenBank/DDBJ databases">
        <title>Rhizobium coralii sp. nov., isolated from coral Turbinaria peltata.</title>
        <authorList>
            <person name="Sun H."/>
        </authorList>
    </citation>
    <scope>NUCLEOTIDE SEQUENCE [LARGE SCALE GENOMIC DNA]</scope>
    <source>
        <strain evidence="2 3">NTR19</strain>
    </source>
</reference>
<evidence type="ECO:0000313" key="3">
    <source>
        <dbReference type="Proteomes" id="UP001202827"/>
    </source>
</evidence>
<proteinExistence type="predicted"/>
<dbReference type="GO" id="GO:0008168">
    <property type="term" value="F:methyltransferase activity"/>
    <property type="evidence" value="ECO:0007669"/>
    <property type="project" value="UniProtKB-KW"/>
</dbReference>
<dbReference type="Proteomes" id="UP001202827">
    <property type="component" value="Unassembled WGS sequence"/>
</dbReference>
<gene>
    <name evidence="2" type="ORF">M0654_09070</name>
</gene>
<accession>A0ABT0IQJ9</accession>
<keyword evidence="3" id="KW-1185">Reference proteome</keyword>